<evidence type="ECO:0000313" key="1">
    <source>
        <dbReference type="EMBL" id="OAQ21026.1"/>
    </source>
</evidence>
<dbReference type="EMBL" id="LWLG01000004">
    <property type="protein sequence ID" value="OAQ21026.1"/>
    <property type="molecule type" value="Genomic_DNA"/>
</dbReference>
<evidence type="ECO:0000313" key="2">
    <source>
        <dbReference type="Proteomes" id="UP000078390"/>
    </source>
</evidence>
<proteinExistence type="predicted"/>
<dbReference type="RefSeq" id="WP_068669833.1">
    <property type="nucleotide sequence ID" value="NZ_LWLG01000004.1"/>
</dbReference>
<reference evidence="1 2" key="1">
    <citation type="submission" date="2016-04" db="EMBL/GenBank/DDBJ databases">
        <title>Genome analysis of Thermosulfurimonas dismutans, the first thermophilic sulfur-disproportionating bacterium of the phylum Thermodesulfobacteria.</title>
        <authorList>
            <person name="Mardanov A.V."/>
            <person name="Beletsky A.V."/>
            <person name="Kadnikov V.V."/>
            <person name="Slobodkin A.I."/>
            <person name="Ravin N.V."/>
        </authorList>
    </citation>
    <scope>NUCLEOTIDE SEQUENCE [LARGE SCALE GENOMIC DNA]</scope>
    <source>
        <strain evidence="1 2">S95</strain>
    </source>
</reference>
<dbReference type="STRING" id="999894.TDIS_0952"/>
<dbReference type="Proteomes" id="UP000078390">
    <property type="component" value="Unassembled WGS sequence"/>
</dbReference>
<keyword evidence="2" id="KW-1185">Reference proteome</keyword>
<comment type="caution">
    <text evidence="1">The sequence shown here is derived from an EMBL/GenBank/DDBJ whole genome shotgun (WGS) entry which is preliminary data.</text>
</comment>
<organism evidence="1 2">
    <name type="scientific">Thermosulfurimonas dismutans</name>
    <dbReference type="NCBI Taxonomy" id="999894"/>
    <lineage>
        <taxon>Bacteria</taxon>
        <taxon>Pseudomonadati</taxon>
        <taxon>Thermodesulfobacteriota</taxon>
        <taxon>Thermodesulfobacteria</taxon>
        <taxon>Thermodesulfobacteriales</taxon>
        <taxon>Thermodesulfobacteriaceae</taxon>
        <taxon>Thermosulfurimonas</taxon>
    </lineage>
</organism>
<dbReference type="AlphaFoldDB" id="A0A179D4Q9"/>
<accession>A0A179D4Q9</accession>
<gene>
    <name evidence="1" type="ORF">TDIS_0952</name>
</gene>
<sequence>MRKETKRLLKQAYKAAIRASEEMGENFLNPWFFLGYMEFSGLKDLSGDEVFRIMRWLWTWDKNRNSKFFA</sequence>
<protein>
    <submittedName>
        <fullName evidence="1">Uncharacterized protein</fullName>
    </submittedName>
</protein>
<name>A0A179D4Q9_9BACT</name>